<dbReference type="EMBL" id="LXFE01000467">
    <property type="protein sequence ID" value="OLL25225.1"/>
    <property type="molecule type" value="Genomic_DNA"/>
</dbReference>
<dbReference type="Pfam" id="PF00172">
    <property type="entry name" value="Zn_clus"/>
    <property type="match status" value="1"/>
</dbReference>
<gene>
    <name evidence="8" type="ORF">NEOLI_001674</name>
</gene>
<protein>
    <submittedName>
        <fullName evidence="8">Putative transcriptional regulatory protein</fullName>
    </submittedName>
</protein>
<dbReference type="GO" id="GO:0006351">
    <property type="term" value="P:DNA-templated transcription"/>
    <property type="evidence" value="ECO:0007669"/>
    <property type="project" value="InterPro"/>
</dbReference>
<feature type="domain" description="Xylanolytic transcriptional activator regulatory" evidence="7">
    <location>
        <begin position="174"/>
        <end position="254"/>
    </location>
</feature>
<dbReference type="CDD" id="cd12148">
    <property type="entry name" value="fungal_TF_MHR"/>
    <property type="match status" value="1"/>
</dbReference>
<dbReference type="InterPro" id="IPR001138">
    <property type="entry name" value="Zn2Cys6_DnaBD"/>
</dbReference>
<dbReference type="CDD" id="cd00067">
    <property type="entry name" value="GAL4"/>
    <property type="match status" value="1"/>
</dbReference>
<accession>A0A1U7LRD4</accession>
<dbReference type="STRING" id="1198029.A0A1U7LRD4"/>
<dbReference type="Pfam" id="PF04082">
    <property type="entry name" value="Fungal_trans"/>
    <property type="match status" value="1"/>
</dbReference>
<dbReference type="PANTHER" id="PTHR47338:SF5">
    <property type="entry name" value="ZN(II)2CYS6 TRANSCRIPTION FACTOR (EUROFUNG)"/>
    <property type="match status" value="1"/>
</dbReference>
<proteinExistence type="predicted"/>
<dbReference type="InterPro" id="IPR007219">
    <property type="entry name" value="XnlR_reg_dom"/>
</dbReference>
<dbReference type="InterPro" id="IPR050815">
    <property type="entry name" value="TF_fung"/>
</dbReference>
<evidence type="ECO:0000313" key="9">
    <source>
        <dbReference type="Proteomes" id="UP000186594"/>
    </source>
</evidence>
<dbReference type="OrthoDB" id="1924787at2759"/>
<comment type="caution">
    <text evidence="8">The sequence shown here is derived from an EMBL/GenBank/DDBJ whole genome shotgun (WGS) entry which is preliminary data.</text>
</comment>
<dbReference type="AlphaFoldDB" id="A0A1U7LRD4"/>
<keyword evidence="9" id="KW-1185">Reference proteome</keyword>
<evidence type="ECO:0000256" key="4">
    <source>
        <dbReference type="ARBA" id="ARBA00023163"/>
    </source>
</evidence>
<evidence type="ECO:0000256" key="2">
    <source>
        <dbReference type="ARBA" id="ARBA00022723"/>
    </source>
</evidence>
<evidence type="ECO:0000259" key="7">
    <source>
        <dbReference type="SMART" id="SM00906"/>
    </source>
</evidence>
<evidence type="ECO:0000313" key="8">
    <source>
        <dbReference type="EMBL" id="OLL25225.1"/>
    </source>
</evidence>
<dbReference type="SMART" id="SM00906">
    <property type="entry name" value="Fungal_trans"/>
    <property type="match status" value="1"/>
</dbReference>
<dbReference type="PANTHER" id="PTHR47338">
    <property type="entry name" value="ZN(II)2CYS6 TRANSCRIPTION FACTOR (EUROFUNG)-RELATED"/>
    <property type="match status" value="1"/>
</dbReference>
<organism evidence="8 9">
    <name type="scientific">Neolecta irregularis (strain DAH-3)</name>
    <dbReference type="NCBI Taxonomy" id="1198029"/>
    <lineage>
        <taxon>Eukaryota</taxon>
        <taxon>Fungi</taxon>
        <taxon>Dikarya</taxon>
        <taxon>Ascomycota</taxon>
        <taxon>Taphrinomycotina</taxon>
        <taxon>Neolectales</taxon>
        <taxon>Neolectaceae</taxon>
        <taxon>Neolecta</taxon>
    </lineage>
</organism>
<dbReference type="Proteomes" id="UP000186594">
    <property type="component" value="Unassembled WGS sequence"/>
</dbReference>
<keyword evidence="3" id="KW-0805">Transcription regulation</keyword>
<evidence type="ECO:0000256" key="3">
    <source>
        <dbReference type="ARBA" id="ARBA00023015"/>
    </source>
</evidence>
<dbReference type="GO" id="GO:0003677">
    <property type="term" value="F:DNA binding"/>
    <property type="evidence" value="ECO:0007669"/>
    <property type="project" value="InterPro"/>
</dbReference>
<reference evidence="8 9" key="1">
    <citation type="submission" date="2016-04" db="EMBL/GenBank/DDBJ databases">
        <title>Evolutionary innovation and constraint leading to complex multicellularity in the Ascomycota.</title>
        <authorList>
            <person name="Cisse O."/>
            <person name="Nguyen A."/>
            <person name="Hewitt D.A."/>
            <person name="Jedd G."/>
            <person name="Stajich J.E."/>
        </authorList>
    </citation>
    <scope>NUCLEOTIDE SEQUENCE [LARGE SCALE GENOMIC DNA]</scope>
    <source>
        <strain evidence="8 9">DAH-3</strain>
    </source>
</reference>
<keyword evidence="5" id="KW-0539">Nucleus</keyword>
<keyword evidence="4" id="KW-0804">Transcription</keyword>
<name>A0A1U7LRD4_NEOID</name>
<sequence length="471" mass="53849">MIKCSGGDPCARCEKLRLSCEYDIALSRRGPRPNPDNAKGRRRSSNPTAHSLEPIPANLLLPLDGLDQEAQILLLTLFFTHINLHLGEIIHRAWFLNELQQNRLDPHLIYAICAVSARFSPKAEYREQSFLSGQLYASASRMTLLDNELPSFTAAQILALLYLQELGCGRGTKAWFFLGTALRMCRALRYDSYFERDCSSDHHDPPHPLFTDRELGRRLYWQLFIFERLHVSGSTLTTNTFDQGLQLPVDDTQVFSPIPVINVALGSSASSMPLTPFAHLIRLVDIYGRTMNYIQNVKLQTIFPSLFPVSDSDRVKIATLLEAWHNDLPVITEIYEFPKVQFMHILYHYSHICLHRDIDRPKARSHAFALLSVGEPVVNVPFVSFAIFHCAMVLLDHENSLTKCLAHLKRVKSLWRGVENFYDILSRARLDTQTSEWDTSSIPYVIENPVDYTIWTPIPLDGNWSDYLTFI</sequence>
<dbReference type="GO" id="GO:0005634">
    <property type="term" value="C:nucleus"/>
    <property type="evidence" value="ECO:0007669"/>
    <property type="project" value="UniProtKB-SubCell"/>
</dbReference>
<evidence type="ECO:0000256" key="6">
    <source>
        <dbReference type="SAM" id="MobiDB-lite"/>
    </source>
</evidence>
<dbReference type="GO" id="GO:0000981">
    <property type="term" value="F:DNA-binding transcription factor activity, RNA polymerase II-specific"/>
    <property type="evidence" value="ECO:0007669"/>
    <property type="project" value="InterPro"/>
</dbReference>
<feature type="region of interest" description="Disordered" evidence="6">
    <location>
        <begin position="31"/>
        <end position="51"/>
    </location>
</feature>
<evidence type="ECO:0000256" key="1">
    <source>
        <dbReference type="ARBA" id="ARBA00004123"/>
    </source>
</evidence>
<comment type="subcellular location">
    <subcellularLocation>
        <location evidence="1">Nucleus</location>
    </subcellularLocation>
</comment>
<keyword evidence="2" id="KW-0479">Metal-binding</keyword>
<dbReference type="GO" id="GO:0008270">
    <property type="term" value="F:zinc ion binding"/>
    <property type="evidence" value="ECO:0007669"/>
    <property type="project" value="InterPro"/>
</dbReference>
<evidence type="ECO:0000256" key="5">
    <source>
        <dbReference type="ARBA" id="ARBA00023242"/>
    </source>
</evidence>